<sequence>MMALIRSLLFVPGNRPDRFHKALASEADLICIDLEDAVPLAEKDTAFSAVQSFLSTLDPAQRNRVVVRINPLSTQLGECELAGFSACPPAYLMLAKCQSTEEVERAVRALQGRSKLIGLIESLSGLMQAAEIARSSKSLVALMFGGADLAAELGCDFSYEPLLLARCQLVQAAALAGVQLLDVPFVDLQDQEALQQETRQVRALGFTGKAAIHPKQVQLIHQALQPNSEQLVYAKKVVAAAFSDSAEAVLVVDGKMVDRPVVLTCQRILAYAGEDSSDGISSQH</sequence>
<dbReference type="Proteomes" id="UP001336314">
    <property type="component" value="Unassembled WGS sequence"/>
</dbReference>
<gene>
    <name evidence="5" type="ORF">QWY20_15790</name>
</gene>
<protein>
    <submittedName>
        <fullName evidence="5">CoA ester lyase</fullName>
    </submittedName>
</protein>
<keyword evidence="3" id="KW-0460">Magnesium</keyword>
<dbReference type="InterPro" id="IPR015813">
    <property type="entry name" value="Pyrv/PenolPyrv_kinase-like_dom"/>
</dbReference>
<dbReference type="PIRSF" id="PIRSF015582">
    <property type="entry name" value="Cit_lyase_B"/>
    <property type="match status" value="1"/>
</dbReference>
<evidence type="ECO:0000313" key="6">
    <source>
        <dbReference type="Proteomes" id="UP001336314"/>
    </source>
</evidence>
<keyword evidence="6" id="KW-1185">Reference proteome</keyword>
<dbReference type="InterPro" id="IPR040442">
    <property type="entry name" value="Pyrv_kinase-like_dom_sf"/>
</dbReference>
<feature type="domain" description="HpcH/HpaI aldolase/citrate lyase" evidence="4">
    <location>
        <begin position="6"/>
        <end position="214"/>
    </location>
</feature>
<organism evidence="5 6">
    <name type="scientific">Alkalimonas cellulosilytica</name>
    <dbReference type="NCBI Taxonomy" id="3058395"/>
    <lineage>
        <taxon>Bacteria</taxon>
        <taxon>Pseudomonadati</taxon>
        <taxon>Pseudomonadota</taxon>
        <taxon>Gammaproteobacteria</taxon>
        <taxon>Alkalimonas</taxon>
    </lineage>
</organism>
<dbReference type="SUPFAM" id="SSF51621">
    <property type="entry name" value="Phosphoenolpyruvate/pyruvate domain"/>
    <property type="match status" value="1"/>
</dbReference>
<comment type="caution">
    <text evidence="5">The sequence shown here is derived from an EMBL/GenBank/DDBJ whole genome shotgun (WGS) entry which is preliminary data.</text>
</comment>
<keyword evidence="2" id="KW-0479">Metal-binding</keyword>
<dbReference type="PANTHER" id="PTHR32308:SF0">
    <property type="entry name" value="HPCH_HPAI ALDOLASE_CITRATE LYASE DOMAIN-CONTAINING PROTEIN"/>
    <property type="match status" value="1"/>
</dbReference>
<evidence type="ECO:0000313" key="5">
    <source>
        <dbReference type="EMBL" id="MEE2002919.1"/>
    </source>
</evidence>
<evidence type="ECO:0000256" key="2">
    <source>
        <dbReference type="ARBA" id="ARBA00022723"/>
    </source>
</evidence>
<reference evidence="5 6" key="1">
    <citation type="submission" date="2023-07" db="EMBL/GenBank/DDBJ databases">
        <title>Alkalimonas sp., MEB108 novel, alkaliphilic bacterium isolated from Lonar Lake, India.</title>
        <authorList>
            <person name="Joshi A."/>
            <person name="Thite S."/>
        </authorList>
    </citation>
    <scope>NUCLEOTIDE SEQUENCE [LARGE SCALE GENOMIC DNA]</scope>
    <source>
        <strain evidence="5 6">MEB108</strain>
    </source>
</reference>
<keyword evidence="5" id="KW-0456">Lyase</keyword>
<accession>A0ABU7J8S2</accession>
<dbReference type="Pfam" id="PF03328">
    <property type="entry name" value="HpcH_HpaI"/>
    <property type="match status" value="1"/>
</dbReference>
<proteinExistence type="predicted"/>
<evidence type="ECO:0000259" key="4">
    <source>
        <dbReference type="Pfam" id="PF03328"/>
    </source>
</evidence>
<comment type="cofactor">
    <cofactor evidence="1">
        <name>Mg(2+)</name>
        <dbReference type="ChEBI" id="CHEBI:18420"/>
    </cofactor>
</comment>
<name>A0ABU7J8S2_9GAMM</name>
<dbReference type="Gene3D" id="3.20.20.60">
    <property type="entry name" value="Phosphoenolpyruvate-binding domains"/>
    <property type="match status" value="1"/>
</dbReference>
<dbReference type="RefSeq" id="WP_330129967.1">
    <property type="nucleotide sequence ID" value="NZ_JAUHLI010000018.1"/>
</dbReference>
<dbReference type="PANTHER" id="PTHR32308">
    <property type="entry name" value="LYASE BETA SUBUNIT, PUTATIVE (AFU_ORTHOLOGUE AFUA_4G13030)-RELATED"/>
    <property type="match status" value="1"/>
</dbReference>
<dbReference type="InterPro" id="IPR011206">
    <property type="entry name" value="Citrate_lyase_beta/mcl1/mcl2"/>
</dbReference>
<dbReference type="InterPro" id="IPR005000">
    <property type="entry name" value="Aldolase/citrate-lyase_domain"/>
</dbReference>
<dbReference type="GO" id="GO:0016829">
    <property type="term" value="F:lyase activity"/>
    <property type="evidence" value="ECO:0007669"/>
    <property type="project" value="UniProtKB-KW"/>
</dbReference>
<evidence type="ECO:0000256" key="1">
    <source>
        <dbReference type="ARBA" id="ARBA00001946"/>
    </source>
</evidence>
<evidence type="ECO:0000256" key="3">
    <source>
        <dbReference type="ARBA" id="ARBA00022842"/>
    </source>
</evidence>
<dbReference type="EMBL" id="JAUHLI010000018">
    <property type="protein sequence ID" value="MEE2002919.1"/>
    <property type="molecule type" value="Genomic_DNA"/>
</dbReference>